<proteinExistence type="inferred from homology"/>
<keyword evidence="11" id="KW-1185">Reference proteome</keyword>
<dbReference type="AlphaFoldDB" id="A0A7M1B2D3"/>
<sequence>MYIAIEGIDTAGKSTQIEALKKHFPDAVITKEPGGTTIGQEIRKLVLSAKTQSKRAEFLLFLADRAEHIKEVIEPNLHKMIISDRSAVSGVAYALTQGNISKKDLISLNDFATKKIYPQTIYLLRLTKQELEHRLSQKELDGIELRGSEYLLEIQESIKEASLLLGVPLIEIDATKNRDEITKEILNNIKNETMLKG</sequence>
<comment type="similarity">
    <text evidence="1 8">Belongs to the thymidylate kinase family.</text>
</comment>
<evidence type="ECO:0000256" key="8">
    <source>
        <dbReference type="HAMAP-Rule" id="MF_00165"/>
    </source>
</evidence>
<evidence type="ECO:0000256" key="5">
    <source>
        <dbReference type="ARBA" id="ARBA00022777"/>
    </source>
</evidence>
<evidence type="ECO:0000259" key="9">
    <source>
        <dbReference type="Pfam" id="PF02223"/>
    </source>
</evidence>
<feature type="domain" description="Thymidylate kinase-like" evidence="9">
    <location>
        <begin position="5"/>
        <end position="185"/>
    </location>
</feature>
<dbReference type="EC" id="2.7.4.9" evidence="8"/>
<dbReference type="EMBL" id="CP041235">
    <property type="protein sequence ID" value="QOP43666.1"/>
    <property type="molecule type" value="Genomic_DNA"/>
</dbReference>
<dbReference type="RefSeq" id="WP_193149818.1">
    <property type="nucleotide sequence ID" value="NZ_CP041235.1"/>
</dbReference>
<dbReference type="Gene3D" id="3.40.50.300">
    <property type="entry name" value="P-loop containing nucleotide triphosphate hydrolases"/>
    <property type="match status" value="1"/>
</dbReference>
<dbReference type="KEGG" id="ssei:FJR45_06755"/>
<reference evidence="10 11" key="1">
    <citation type="submission" date="2019-06" db="EMBL/GenBank/DDBJ databases">
        <title>Sulfurimonas gotlandica sp. nov., a chemoautotrophic and psychrotolerant epsilonproteobacterium isolated from a pelagic redoxcline, and an emended description of the genus Sulfurimonas.</title>
        <authorList>
            <person name="Wang S."/>
            <person name="Jiang L."/>
            <person name="Shao Z."/>
        </authorList>
    </citation>
    <scope>NUCLEOTIDE SEQUENCE [LARGE SCALE GENOMIC DNA]</scope>
    <source>
        <strain evidence="10 11">S2-6</strain>
    </source>
</reference>
<gene>
    <name evidence="8" type="primary">tmk</name>
    <name evidence="10" type="ORF">FJR45_06755</name>
</gene>
<evidence type="ECO:0000256" key="4">
    <source>
        <dbReference type="ARBA" id="ARBA00022741"/>
    </source>
</evidence>
<dbReference type="HAMAP" id="MF_00165">
    <property type="entry name" value="Thymidylate_kinase"/>
    <property type="match status" value="1"/>
</dbReference>
<accession>A0A7M1B2D3</accession>
<dbReference type="GO" id="GO:0006233">
    <property type="term" value="P:dTDP biosynthetic process"/>
    <property type="evidence" value="ECO:0007669"/>
    <property type="project" value="InterPro"/>
</dbReference>
<protein>
    <recommendedName>
        <fullName evidence="8">Thymidylate kinase</fullName>
        <ecNumber evidence="8">2.7.4.9</ecNumber>
    </recommendedName>
    <alternativeName>
        <fullName evidence="8">dTMP kinase</fullName>
    </alternativeName>
</protein>
<keyword evidence="5 8" id="KW-0418">Kinase</keyword>
<dbReference type="GO" id="GO:0006235">
    <property type="term" value="P:dTTP biosynthetic process"/>
    <property type="evidence" value="ECO:0007669"/>
    <property type="project" value="UniProtKB-UniRule"/>
</dbReference>
<dbReference type="GO" id="GO:0004798">
    <property type="term" value="F:dTMP kinase activity"/>
    <property type="evidence" value="ECO:0007669"/>
    <property type="project" value="UniProtKB-UniRule"/>
</dbReference>
<evidence type="ECO:0000256" key="2">
    <source>
        <dbReference type="ARBA" id="ARBA00022679"/>
    </source>
</evidence>
<dbReference type="Proteomes" id="UP000593719">
    <property type="component" value="Chromosome"/>
</dbReference>
<evidence type="ECO:0000256" key="1">
    <source>
        <dbReference type="ARBA" id="ARBA00009776"/>
    </source>
</evidence>
<dbReference type="InterPro" id="IPR027417">
    <property type="entry name" value="P-loop_NTPase"/>
</dbReference>
<dbReference type="SUPFAM" id="SSF52540">
    <property type="entry name" value="P-loop containing nucleoside triphosphate hydrolases"/>
    <property type="match status" value="1"/>
</dbReference>
<dbReference type="InterPro" id="IPR018094">
    <property type="entry name" value="Thymidylate_kinase"/>
</dbReference>
<keyword evidence="3 8" id="KW-0545">Nucleotide biosynthesis</keyword>
<evidence type="ECO:0000313" key="11">
    <source>
        <dbReference type="Proteomes" id="UP000593719"/>
    </source>
</evidence>
<comment type="function">
    <text evidence="8">Phosphorylation of dTMP to form dTDP in both de novo and salvage pathways of dTTP synthesis.</text>
</comment>
<evidence type="ECO:0000256" key="6">
    <source>
        <dbReference type="ARBA" id="ARBA00022840"/>
    </source>
</evidence>
<evidence type="ECO:0000256" key="7">
    <source>
        <dbReference type="ARBA" id="ARBA00048743"/>
    </source>
</evidence>
<dbReference type="InterPro" id="IPR039430">
    <property type="entry name" value="Thymidylate_kin-like_dom"/>
</dbReference>
<evidence type="ECO:0000256" key="3">
    <source>
        <dbReference type="ARBA" id="ARBA00022727"/>
    </source>
</evidence>
<keyword evidence="2 8" id="KW-0808">Transferase</keyword>
<keyword evidence="6 8" id="KW-0067">ATP-binding</keyword>
<dbReference type="NCBIfam" id="TIGR00041">
    <property type="entry name" value="DTMP_kinase"/>
    <property type="match status" value="1"/>
</dbReference>
<evidence type="ECO:0000313" key="10">
    <source>
        <dbReference type="EMBL" id="QOP43666.1"/>
    </source>
</evidence>
<keyword evidence="4 8" id="KW-0547">Nucleotide-binding</keyword>
<dbReference type="PANTHER" id="PTHR10344:SF4">
    <property type="entry name" value="UMP-CMP KINASE 2, MITOCHONDRIAL"/>
    <property type="match status" value="1"/>
</dbReference>
<organism evidence="10 11">
    <name type="scientific">Sulfurimonas sediminis</name>
    <dbReference type="NCBI Taxonomy" id="2590020"/>
    <lineage>
        <taxon>Bacteria</taxon>
        <taxon>Pseudomonadati</taxon>
        <taxon>Campylobacterota</taxon>
        <taxon>Epsilonproteobacteria</taxon>
        <taxon>Campylobacterales</taxon>
        <taxon>Sulfurimonadaceae</taxon>
        <taxon>Sulfurimonas</taxon>
    </lineage>
</organism>
<feature type="binding site" evidence="8">
    <location>
        <begin position="7"/>
        <end position="14"/>
    </location>
    <ligand>
        <name>ATP</name>
        <dbReference type="ChEBI" id="CHEBI:30616"/>
    </ligand>
</feature>
<dbReference type="PANTHER" id="PTHR10344">
    <property type="entry name" value="THYMIDYLATE KINASE"/>
    <property type="match status" value="1"/>
</dbReference>
<dbReference type="CDD" id="cd01672">
    <property type="entry name" value="TMPK"/>
    <property type="match status" value="1"/>
</dbReference>
<name>A0A7M1B2D3_9BACT</name>
<dbReference type="GO" id="GO:0005829">
    <property type="term" value="C:cytosol"/>
    <property type="evidence" value="ECO:0007669"/>
    <property type="project" value="TreeGrafter"/>
</dbReference>
<comment type="catalytic activity">
    <reaction evidence="7 8">
        <text>dTMP + ATP = dTDP + ADP</text>
        <dbReference type="Rhea" id="RHEA:13517"/>
        <dbReference type="ChEBI" id="CHEBI:30616"/>
        <dbReference type="ChEBI" id="CHEBI:58369"/>
        <dbReference type="ChEBI" id="CHEBI:63528"/>
        <dbReference type="ChEBI" id="CHEBI:456216"/>
        <dbReference type="EC" id="2.7.4.9"/>
    </reaction>
</comment>
<dbReference type="GO" id="GO:0005524">
    <property type="term" value="F:ATP binding"/>
    <property type="evidence" value="ECO:0007669"/>
    <property type="project" value="UniProtKB-UniRule"/>
</dbReference>
<dbReference type="GO" id="GO:0006227">
    <property type="term" value="P:dUDP biosynthetic process"/>
    <property type="evidence" value="ECO:0007669"/>
    <property type="project" value="TreeGrafter"/>
</dbReference>
<dbReference type="Pfam" id="PF02223">
    <property type="entry name" value="Thymidylate_kin"/>
    <property type="match status" value="1"/>
</dbReference>